<keyword evidence="1" id="KW-1133">Transmembrane helix</keyword>
<keyword evidence="1" id="KW-0812">Transmembrane</keyword>
<comment type="caution">
    <text evidence="2">The sequence shown here is derived from an EMBL/GenBank/DDBJ whole genome shotgun (WGS) entry which is preliminary data.</text>
</comment>
<evidence type="ECO:0000313" key="3">
    <source>
        <dbReference type="Proteomes" id="UP000323876"/>
    </source>
</evidence>
<organism evidence="2 3">
    <name type="scientific">Nocardia colli</name>
    <dbReference type="NCBI Taxonomy" id="2545717"/>
    <lineage>
        <taxon>Bacteria</taxon>
        <taxon>Bacillati</taxon>
        <taxon>Actinomycetota</taxon>
        <taxon>Actinomycetes</taxon>
        <taxon>Mycobacteriales</taxon>
        <taxon>Nocardiaceae</taxon>
        <taxon>Nocardia</taxon>
    </lineage>
</organism>
<proteinExistence type="predicted"/>
<evidence type="ECO:0000313" key="2">
    <source>
        <dbReference type="EMBL" id="KAA8889618.1"/>
    </source>
</evidence>
<feature type="transmembrane region" description="Helical" evidence="1">
    <location>
        <begin position="113"/>
        <end position="133"/>
    </location>
</feature>
<dbReference type="Proteomes" id="UP000323876">
    <property type="component" value="Unassembled WGS sequence"/>
</dbReference>
<accession>A0A5N0EJP1</accession>
<evidence type="ECO:0000256" key="1">
    <source>
        <dbReference type="SAM" id="Phobius"/>
    </source>
</evidence>
<sequence>MLLAGSASIVFAIGTALQAFVIVNQDTLTRMMILADADPVGAEGFLTAFRLVGCVCLIGNAIGILALRRRPSPWLFWLMLAVNATQAVGLKAVPAEMFTAARDEFGWPGMLPSLITDGGAAILAIILLATYAVTHTTWGQVRR</sequence>
<keyword evidence="3" id="KW-1185">Reference proteome</keyword>
<protein>
    <submittedName>
        <fullName evidence="2">Uncharacterized protein</fullName>
    </submittedName>
</protein>
<reference evidence="2 3" key="1">
    <citation type="submission" date="2019-09" db="EMBL/GenBank/DDBJ databases">
        <authorList>
            <person name="Wang X."/>
        </authorList>
    </citation>
    <scope>NUCLEOTIDE SEQUENCE [LARGE SCALE GENOMIC DNA]</scope>
    <source>
        <strain evidence="2 3">CICC 11023</strain>
    </source>
</reference>
<feature type="transmembrane region" description="Helical" evidence="1">
    <location>
        <begin position="48"/>
        <end position="67"/>
    </location>
</feature>
<dbReference type="EMBL" id="VXLC01000003">
    <property type="protein sequence ID" value="KAA8889618.1"/>
    <property type="molecule type" value="Genomic_DNA"/>
</dbReference>
<dbReference type="OrthoDB" id="3543536at2"/>
<gene>
    <name evidence="2" type="ORF">F3087_08165</name>
</gene>
<name>A0A5N0EJP1_9NOCA</name>
<keyword evidence="1" id="KW-0472">Membrane</keyword>
<feature type="transmembrane region" description="Helical" evidence="1">
    <location>
        <begin position="74"/>
        <end position="93"/>
    </location>
</feature>
<dbReference type="AlphaFoldDB" id="A0A5N0EJP1"/>